<evidence type="ECO:0000313" key="2">
    <source>
        <dbReference type="EMBL" id="GIY18466.1"/>
    </source>
</evidence>
<name>A0AAV4RBW5_9ARAC</name>
<reference evidence="2 3" key="1">
    <citation type="submission" date="2021-06" db="EMBL/GenBank/DDBJ databases">
        <title>Caerostris darwini draft genome.</title>
        <authorList>
            <person name="Kono N."/>
            <person name="Arakawa K."/>
        </authorList>
    </citation>
    <scope>NUCLEOTIDE SEQUENCE [LARGE SCALE GENOMIC DNA]</scope>
</reference>
<gene>
    <name evidence="2" type="ORF">CDAR_495851</name>
</gene>
<evidence type="ECO:0000256" key="1">
    <source>
        <dbReference type="SAM" id="MobiDB-lite"/>
    </source>
</evidence>
<evidence type="ECO:0000313" key="3">
    <source>
        <dbReference type="Proteomes" id="UP001054837"/>
    </source>
</evidence>
<dbReference type="Proteomes" id="UP001054837">
    <property type="component" value="Unassembled WGS sequence"/>
</dbReference>
<feature type="region of interest" description="Disordered" evidence="1">
    <location>
        <begin position="1"/>
        <end position="23"/>
    </location>
</feature>
<dbReference type="AlphaFoldDB" id="A0AAV4RBW5"/>
<organism evidence="2 3">
    <name type="scientific">Caerostris darwini</name>
    <dbReference type="NCBI Taxonomy" id="1538125"/>
    <lineage>
        <taxon>Eukaryota</taxon>
        <taxon>Metazoa</taxon>
        <taxon>Ecdysozoa</taxon>
        <taxon>Arthropoda</taxon>
        <taxon>Chelicerata</taxon>
        <taxon>Arachnida</taxon>
        <taxon>Araneae</taxon>
        <taxon>Araneomorphae</taxon>
        <taxon>Entelegynae</taxon>
        <taxon>Araneoidea</taxon>
        <taxon>Araneidae</taxon>
        <taxon>Caerostris</taxon>
    </lineage>
</organism>
<proteinExistence type="predicted"/>
<sequence>MFPSHLERGRRVHQQHTEALGRTPRRAKVLGLLSTYLEHLSTLPKVVPGRIGHGCGNPLRTHHQRIELRTGRKSKMEPDVC</sequence>
<keyword evidence="3" id="KW-1185">Reference proteome</keyword>
<protein>
    <submittedName>
        <fullName evidence="2">Uncharacterized protein</fullName>
    </submittedName>
</protein>
<accession>A0AAV4RBW5</accession>
<comment type="caution">
    <text evidence="2">The sequence shown here is derived from an EMBL/GenBank/DDBJ whole genome shotgun (WGS) entry which is preliminary data.</text>
</comment>
<dbReference type="EMBL" id="BPLQ01005920">
    <property type="protein sequence ID" value="GIY18466.1"/>
    <property type="molecule type" value="Genomic_DNA"/>
</dbReference>